<dbReference type="Proteomes" id="UP000005084">
    <property type="component" value="Unassembled WGS sequence"/>
</dbReference>
<evidence type="ECO:0000256" key="1">
    <source>
        <dbReference type="SAM" id="MobiDB-lite"/>
    </source>
</evidence>
<feature type="region of interest" description="Disordered" evidence="1">
    <location>
        <begin position="1"/>
        <end position="66"/>
    </location>
</feature>
<feature type="compositionally biased region" description="Basic residues" evidence="1">
    <location>
        <begin position="13"/>
        <end position="23"/>
    </location>
</feature>
<proteinExistence type="predicted"/>
<reference evidence="2" key="1">
    <citation type="submission" date="2008-08" db="EMBL/GenBank/DDBJ databases">
        <title>Annotation of Bifidobacterium longum subsp. infantis CCUG 52486.</title>
        <authorList>
            <consortium name="The Broad Institute Genome Sequencing Platform"/>
            <person name="Gougoulias C."/>
            <person name="Tuohy K.M."/>
            <person name="Gibson G.R."/>
            <person name="Ward D."/>
            <person name="Mehta T."/>
            <person name="Young S."/>
            <person name="Jaffe D."/>
            <person name="Gnerre S."/>
            <person name="Berlin A."/>
            <person name="Heiman D."/>
            <person name="Hepburn T."/>
            <person name="Shea T."/>
            <person name="Sykes S."/>
            <person name="Alvarado L."/>
            <person name="Kodira C."/>
            <person name="Borodovsky M."/>
            <person name="Lander E."/>
            <person name="Galagan J."/>
            <person name="Nusbaum C."/>
            <person name="Birren B."/>
        </authorList>
    </citation>
    <scope>NUCLEOTIDE SEQUENCE [LARGE SCALE GENOMIC DNA]</scope>
    <source>
        <strain evidence="2">CCUG 52486</strain>
    </source>
</reference>
<gene>
    <name evidence="2" type="ORF">BLIG_00387</name>
</gene>
<dbReference type="AlphaFoldDB" id="C5E8U3"/>
<sequence length="220" mass="23954">MGGMAPLPAGNHHQAHGHGRHPHHPAEGHPPHHAGARTHAPGEPAPAQRHRLRLQPRRRGHARRIRSHFERHLTRKETTMADKIRTLGPGSLVIGAADDQRRLDVDCTSVELAPDNSSEDPDTYLDGHEEGGELTSTWKLSGSIGEDYSMEGAQVWCLNHAGERKTAKFIPNNKGSLQLDMTVTIAPIAFGGDVKTRNKKDFEFSATNVKASAYTATASA</sequence>
<organism evidence="2">
    <name type="scientific">Bifidobacterium longum subsp. infantis CCUG 52486</name>
    <dbReference type="NCBI Taxonomy" id="537937"/>
    <lineage>
        <taxon>Bacteria</taxon>
        <taxon>Bacillati</taxon>
        <taxon>Actinomycetota</taxon>
        <taxon>Actinomycetes</taxon>
        <taxon>Bifidobacteriales</taxon>
        <taxon>Bifidobacteriaceae</taxon>
        <taxon>Bifidobacterium</taxon>
    </lineage>
</organism>
<name>C5E8U3_BIFLI</name>
<dbReference type="EMBL" id="DS990238">
    <property type="protein sequence ID" value="EEQ54437.1"/>
    <property type="molecule type" value="Genomic_DNA"/>
</dbReference>
<accession>C5E8U3</accession>
<evidence type="ECO:0000313" key="2">
    <source>
        <dbReference type="EMBL" id="EEQ54437.1"/>
    </source>
</evidence>
<protein>
    <submittedName>
        <fullName evidence="2">Uncharacterized protein</fullName>
    </submittedName>
</protein>
<dbReference type="HOGENOM" id="CLU_1253926_0_0_11"/>
<feature type="compositionally biased region" description="Basic residues" evidence="1">
    <location>
        <begin position="48"/>
        <end position="66"/>
    </location>
</feature>